<dbReference type="Proteomes" id="UP001253193">
    <property type="component" value="Unassembled WGS sequence"/>
</dbReference>
<dbReference type="AlphaFoldDB" id="A0AAW8PY87"/>
<organism evidence="1 2">
    <name type="scientific">Vibrio parahaemolyticus</name>
    <dbReference type="NCBI Taxonomy" id="670"/>
    <lineage>
        <taxon>Bacteria</taxon>
        <taxon>Pseudomonadati</taxon>
        <taxon>Pseudomonadota</taxon>
        <taxon>Gammaproteobacteria</taxon>
        <taxon>Vibrionales</taxon>
        <taxon>Vibrionaceae</taxon>
        <taxon>Vibrio</taxon>
    </lineage>
</organism>
<evidence type="ECO:0008006" key="3">
    <source>
        <dbReference type="Google" id="ProtNLM"/>
    </source>
</evidence>
<reference evidence="1" key="1">
    <citation type="submission" date="2023-06" db="EMBL/GenBank/DDBJ databases">
        <title>Genomic Diversity of Vibrio spp. and Metagenomic Analysis of Pathogens in Florida Gulf Coastal Waters Following Hurricane Ian.</title>
        <authorList>
            <person name="Brumfield K.D."/>
        </authorList>
    </citation>
    <scope>NUCLEOTIDE SEQUENCE</scope>
    <source>
        <strain evidence="1">WBS2B-138</strain>
    </source>
</reference>
<accession>A0AAW8PY87</accession>
<dbReference type="RefSeq" id="WP_311020034.1">
    <property type="nucleotide sequence ID" value="NZ_JAUHGG010000003.1"/>
</dbReference>
<name>A0AAW8PY87_VIBPH</name>
<proteinExistence type="predicted"/>
<dbReference type="EMBL" id="JAUHGG010000003">
    <property type="protein sequence ID" value="MDS1821177.1"/>
    <property type="molecule type" value="Genomic_DNA"/>
</dbReference>
<sequence>MLDKDKELQDHQDARVKKIIEPQNAELGFSFDRWITEDSPTWQRLPIVQLRRYLGIECDYGMNFNSFDECWKDLEVLTLTDSFYDEDVGGFRNRVFGAVCMRRDNGQVFLEWAWVHPFWRNKGVLAGAWGEITERFEEGFFVRTPVSATMSGFLRKVGHTDSITNPSLFQMPNS</sequence>
<gene>
    <name evidence="1" type="ORF">QX249_10935</name>
</gene>
<comment type="caution">
    <text evidence="1">The sequence shown here is derived from an EMBL/GenBank/DDBJ whole genome shotgun (WGS) entry which is preliminary data.</text>
</comment>
<protein>
    <recommendedName>
        <fullName evidence="3">N-acetyltransferase domain-containing protein</fullName>
    </recommendedName>
</protein>
<evidence type="ECO:0000313" key="2">
    <source>
        <dbReference type="Proteomes" id="UP001253193"/>
    </source>
</evidence>
<evidence type="ECO:0000313" key="1">
    <source>
        <dbReference type="EMBL" id="MDS1821177.1"/>
    </source>
</evidence>